<dbReference type="InterPro" id="IPR003593">
    <property type="entry name" value="AAA+_ATPase"/>
</dbReference>
<dbReference type="Gene3D" id="3.40.50.300">
    <property type="entry name" value="P-loop containing nucleotide triphosphate hydrolases"/>
    <property type="match status" value="1"/>
</dbReference>
<dbReference type="PANTHER" id="PTHR11630">
    <property type="entry name" value="DNA REPLICATION LICENSING FACTOR MCM FAMILY MEMBER"/>
    <property type="match status" value="1"/>
</dbReference>
<dbReference type="GO" id="GO:0005634">
    <property type="term" value="C:nucleus"/>
    <property type="evidence" value="ECO:0007669"/>
    <property type="project" value="UniProtKB-SubCell"/>
</dbReference>
<dbReference type="GO" id="GO:0042555">
    <property type="term" value="C:MCM complex"/>
    <property type="evidence" value="ECO:0007669"/>
    <property type="project" value="TreeGrafter"/>
</dbReference>
<evidence type="ECO:0000256" key="6">
    <source>
        <dbReference type="ARBA" id="ARBA00023125"/>
    </source>
</evidence>
<proteinExistence type="inferred from homology"/>
<dbReference type="PRINTS" id="PR01657">
    <property type="entry name" value="MCMFAMILY"/>
</dbReference>
<dbReference type="SUPFAM" id="SSF52540">
    <property type="entry name" value="P-loop containing nucleoside triphosphate hydrolases"/>
    <property type="match status" value="1"/>
</dbReference>
<dbReference type="EMBL" id="KB007966">
    <property type="protein sequence ID" value="ELR17905.1"/>
    <property type="molecule type" value="Genomic_DNA"/>
</dbReference>
<dbReference type="GO" id="GO:0006310">
    <property type="term" value="P:DNA recombination"/>
    <property type="evidence" value="ECO:0007669"/>
    <property type="project" value="UniProtKB-ARBA"/>
</dbReference>
<dbReference type="PROSITE" id="PS50051">
    <property type="entry name" value="MCM_2"/>
    <property type="match status" value="1"/>
</dbReference>
<dbReference type="OMA" id="FYARTTI"/>
<evidence type="ECO:0000256" key="9">
    <source>
        <dbReference type="RuleBase" id="RU004070"/>
    </source>
</evidence>
<comment type="subcellular location">
    <subcellularLocation>
        <location evidence="1">Nucleus</location>
    </subcellularLocation>
</comment>
<keyword evidence="5 9" id="KW-0067">ATP-binding</keyword>
<sequence>MFVIYLDANVVENCKQMDKLEAVDFSLVDLQMITDIASQENLFSLIVNSLCPTIFGHQLVKAGLMLALFAGTRRGHDKDTLPIRSDSHVLVVGDPGLGKSQLLQAVSNVAPRGVYVCGSYSSSSGLTVTLFKEKGSGDYALEAGALILGDQGVCCIDEFDKMPNEHQSLLEAMEQQSISIAKAGIVCSLPARTAVIAAANPVGGHYNRAKTVAENLKMSEAVLSRFDLVFILLDKPDEQRDQMISDHVMALHSAQKKVHRKRKKVENEEDPTKRKSLLQRLDPSLIPADTLIPPLLVRKYIAYAKKYVSPKLSVEASVVLQNFYISLRKKHRASDSTPITTRQLESLIRLSEAKAKAELRDVVTEEDARDVVELMQSSLFDLFEDEYGNLDFRRTTGVSKSGQVKAFVQALSKVAARESNSVFTKVELNQVMSDINLRLDISFDDFIDRLNIQGFLLKSGPNAYKLVAA</sequence>
<evidence type="ECO:0000256" key="7">
    <source>
        <dbReference type="ARBA" id="ARBA00023242"/>
    </source>
</evidence>
<keyword evidence="6 9" id="KW-0238">DNA-binding</keyword>
<evidence type="ECO:0000256" key="2">
    <source>
        <dbReference type="ARBA" id="ARBA00008010"/>
    </source>
</evidence>
<feature type="region of interest" description="Disordered" evidence="10">
    <location>
        <begin position="255"/>
        <end position="276"/>
    </location>
</feature>
<dbReference type="GO" id="GO:0003697">
    <property type="term" value="F:single-stranded DNA binding"/>
    <property type="evidence" value="ECO:0007669"/>
    <property type="project" value="TreeGrafter"/>
</dbReference>
<accession>L8GY26</accession>
<dbReference type="CDD" id="cd17759">
    <property type="entry name" value="MCM8"/>
    <property type="match status" value="1"/>
</dbReference>
<keyword evidence="4 9" id="KW-0547">Nucleotide-binding</keyword>
<dbReference type="PROSITE" id="PS00847">
    <property type="entry name" value="MCM_1"/>
    <property type="match status" value="1"/>
</dbReference>
<dbReference type="Pfam" id="PF25051">
    <property type="entry name" value="WHD_MCM8"/>
    <property type="match status" value="1"/>
</dbReference>
<dbReference type="STRING" id="1257118.L8GY26"/>
<comment type="similarity">
    <text evidence="2 9">Belongs to the MCM family.</text>
</comment>
<evidence type="ECO:0000256" key="8">
    <source>
        <dbReference type="ARBA" id="ARBA00042306"/>
    </source>
</evidence>
<dbReference type="GO" id="GO:0017116">
    <property type="term" value="F:single-stranded DNA helicase activity"/>
    <property type="evidence" value="ECO:0007669"/>
    <property type="project" value="TreeGrafter"/>
</dbReference>
<dbReference type="OrthoDB" id="422555at2759"/>
<dbReference type="GO" id="GO:0006260">
    <property type="term" value="P:DNA replication"/>
    <property type="evidence" value="ECO:0007669"/>
    <property type="project" value="InterPro"/>
</dbReference>
<dbReference type="AlphaFoldDB" id="L8GY26"/>
<dbReference type="Proteomes" id="UP000011083">
    <property type="component" value="Unassembled WGS sequence"/>
</dbReference>
<evidence type="ECO:0000256" key="5">
    <source>
        <dbReference type="ARBA" id="ARBA00022840"/>
    </source>
</evidence>
<dbReference type="KEGG" id="acan:ACA1_206620"/>
<dbReference type="PANTHER" id="PTHR11630:SF47">
    <property type="entry name" value="DNA HELICASE MCM8"/>
    <property type="match status" value="1"/>
</dbReference>
<dbReference type="InterPro" id="IPR056875">
    <property type="entry name" value="MCM8/REC_WHD"/>
</dbReference>
<evidence type="ECO:0000256" key="4">
    <source>
        <dbReference type="ARBA" id="ARBA00022741"/>
    </source>
</evidence>
<dbReference type="SMART" id="SM00350">
    <property type="entry name" value="MCM"/>
    <property type="match status" value="1"/>
</dbReference>
<dbReference type="Pfam" id="PF17855">
    <property type="entry name" value="MCM_lid"/>
    <property type="match status" value="1"/>
</dbReference>
<dbReference type="RefSeq" id="XP_004339921.1">
    <property type="nucleotide sequence ID" value="XM_004339873.1"/>
</dbReference>
<dbReference type="CDD" id="cd22247">
    <property type="entry name" value="MCM8_WHD"/>
    <property type="match status" value="1"/>
</dbReference>
<evidence type="ECO:0000259" key="11">
    <source>
        <dbReference type="PROSITE" id="PS50051"/>
    </source>
</evidence>
<evidence type="ECO:0000313" key="13">
    <source>
        <dbReference type="Proteomes" id="UP000011083"/>
    </source>
</evidence>
<name>L8GY26_ACACF</name>
<dbReference type="EC" id="3.6.4.12" evidence="3"/>
<evidence type="ECO:0000256" key="1">
    <source>
        <dbReference type="ARBA" id="ARBA00004123"/>
    </source>
</evidence>
<dbReference type="FunFam" id="3.40.50.300:FF:000650">
    <property type="entry name" value="DNA helicase MCM8 isoform X1"/>
    <property type="match status" value="1"/>
</dbReference>
<gene>
    <name evidence="12" type="ORF">ACA1_206620</name>
</gene>
<protein>
    <recommendedName>
        <fullName evidence="3">DNA helicase</fullName>
        <ecNumber evidence="3">3.6.4.12</ecNumber>
    </recommendedName>
    <alternativeName>
        <fullName evidence="8">Minichromosome maintenance 8</fullName>
    </alternativeName>
</protein>
<keyword evidence="7" id="KW-0539">Nucleus</keyword>
<dbReference type="GeneID" id="14918687"/>
<dbReference type="GO" id="GO:0005524">
    <property type="term" value="F:ATP binding"/>
    <property type="evidence" value="ECO:0007669"/>
    <property type="project" value="UniProtKB-KW"/>
</dbReference>
<dbReference type="InterPro" id="IPR041562">
    <property type="entry name" value="MCM_lid"/>
</dbReference>
<organism evidence="12 13">
    <name type="scientific">Acanthamoeba castellanii (strain ATCC 30010 / Neff)</name>
    <dbReference type="NCBI Taxonomy" id="1257118"/>
    <lineage>
        <taxon>Eukaryota</taxon>
        <taxon>Amoebozoa</taxon>
        <taxon>Discosea</taxon>
        <taxon>Longamoebia</taxon>
        <taxon>Centramoebida</taxon>
        <taxon>Acanthamoebidae</taxon>
        <taxon>Acanthamoeba</taxon>
    </lineage>
</organism>
<evidence type="ECO:0000256" key="3">
    <source>
        <dbReference type="ARBA" id="ARBA00012551"/>
    </source>
</evidence>
<dbReference type="InterPro" id="IPR018525">
    <property type="entry name" value="MCM_CS"/>
</dbReference>
<dbReference type="InterPro" id="IPR027417">
    <property type="entry name" value="P-loop_NTPase"/>
</dbReference>
<dbReference type="VEuPathDB" id="AmoebaDB:ACA1_206620"/>
<keyword evidence="13" id="KW-1185">Reference proteome</keyword>
<evidence type="ECO:0000256" key="10">
    <source>
        <dbReference type="SAM" id="MobiDB-lite"/>
    </source>
</evidence>
<dbReference type="SMART" id="SM00382">
    <property type="entry name" value="AAA"/>
    <property type="match status" value="1"/>
</dbReference>
<dbReference type="Pfam" id="PF00493">
    <property type="entry name" value="MCM"/>
    <property type="match status" value="1"/>
</dbReference>
<dbReference type="InterPro" id="IPR001208">
    <property type="entry name" value="MCM_dom"/>
</dbReference>
<feature type="compositionally biased region" description="Basic residues" evidence="10">
    <location>
        <begin position="255"/>
        <end position="264"/>
    </location>
</feature>
<feature type="domain" description="MCM C-terminal AAA(+) ATPase" evidence="11">
    <location>
        <begin position="42"/>
        <end position="248"/>
    </location>
</feature>
<dbReference type="InterPro" id="IPR031327">
    <property type="entry name" value="MCM"/>
</dbReference>
<reference evidence="12 13" key="1">
    <citation type="journal article" date="2013" name="Genome Biol.">
        <title>Genome of Acanthamoeba castellanii highlights extensive lateral gene transfer and early evolution of tyrosine kinase signaling.</title>
        <authorList>
            <person name="Clarke M."/>
            <person name="Lohan A.J."/>
            <person name="Liu B."/>
            <person name="Lagkouvardos I."/>
            <person name="Roy S."/>
            <person name="Zafar N."/>
            <person name="Bertelli C."/>
            <person name="Schilde C."/>
            <person name="Kianianmomeni A."/>
            <person name="Burglin T.R."/>
            <person name="Frech C."/>
            <person name="Turcotte B."/>
            <person name="Kopec K.O."/>
            <person name="Synnott J.M."/>
            <person name="Choo C."/>
            <person name="Paponov I."/>
            <person name="Finkler A."/>
            <person name="Soon Heng Tan C."/>
            <person name="Hutchins A.P."/>
            <person name="Weinmeier T."/>
            <person name="Rattei T."/>
            <person name="Chu J.S."/>
            <person name="Gimenez G."/>
            <person name="Irimia M."/>
            <person name="Rigden D.J."/>
            <person name="Fitzpatrick D.A."/>
            <person name="Lorenzo-Morales J."/>
            <person name="Bateman A."/>
            <person name="Chiu C.H."/>
            <person name="Tang P."/>
            <person name="Hegemann P."/>
            <person name="Fromm H."/>
            <person name="Raoult D."/>
            <person name="Greub G."/>
            <person name="Miranda-Saavedra D."/>
            <person name="Chen N."/>
            <person name="Nash P."/>
            <person name="Ginger M.L."/>
            <person name="Horn M."/>
            <person name="Schaap P."/>
            <person name="Caler L."/>
            <person name="Loftus B."/>
        </authorList>
    </citation>
    <scope>NUCLEOTIDE SEQUENCE [LARGE SCALE GENOMIC DNA]</scope>
    <source>
        <strain evidence="12 13">Neff</strain>
    </source>
</reference>
<evidence type="ECO:0000313" key="12">
    <source>
        <dbReference type="EMBL" id="ELR17905.1"/>
    </source>
</evidence>